<feature type="region of interest" description="Disordered" evidence="1">
    <location>
        <begin position="39"/>
        <end position="80"/>
    </location>
</feature>
<evidence type="ECO:0000313" key="2">
    <source>
        <dbReference type="Proteomes" id="UP000095287"/>
    </source>
</evidence>
<name>A0A1I7ZCN7_9BILA</name>
<dbReference type="Proteomes" id="UP000095287">
    <property type="component" value="Unplaced"/>
</dbReference>
<evidence type="ECO:0000256" key="1">
    <source>
        <dbReference type="SAM" id="MobiDB-lite"/>
    </source>
</evidence>
<dbReference type="AlphaFoldDB" id="A0A1I7ZCN7"/>
<accession>A0A1I7ZCN7</accession>
<organism evidence="2 3">
    <name type="scientific">Steinernema glaseri</name>
    <dbReference type="NCBI Taxonomy" id="37863"/>
    <lineage>
        <taxon>Eukaryota</taxon>
        <taxon>Metazoa</taxon>
        <taxon>Ecdysozoa</taxon>
        <taxon>Nematoda</taxon>
        <taxon>Chromadorea</taxon>
        <taxon>Rhabditida</taxon>
        <taxon>Tylenchina</taxon>
        <taxon>Panagrolaimomorpha</taxon>
        <taxon>Strongyloidoidea</taxon>
        <taxon>Steinernematidae</taxon>
        <taxon>Steinernema</taxon>
    </lineage>
</organism>
<sequence>MLQNTRPHNFTTWLSDRFAPFSDHQVAQPKDLLKNCIHEESRDEDRPADPTLISCSGRALNGPKLVPRVQSSSIRLRHEG</sequence>
<reference evidence="3" key="1">
    <citation type="submission" date="2016-11" db="UniProtKB">
        <authorList>
            <consortium name="WormBaseParasite"/>
        </authorList>
    </citation>
    <scope>IDENTIFICATION</scope>
</reference>
<protein>
    <submittedName>
        <fullName evidence="3">Uncharacterized protein</fullName>
    </submittedName>
</protein>
<dbReference type="WBParaSite" id="L893_g25199.t1">
    <property type="protein sequence ID" value="L893_g25199.t1"/>
    <property type="gene ID" value="L893_g25199"/>
</dbReference>
<evidence type="ECO:0000313" key="3">
    <source>
        <dbReference type="WBParaSite" id="L893_g25199.t1"/>
    </source>
</evidence>
<feature type="compositionally biased region" description="Basic and acidic residues" evidence="1">
    <location>
        <begin position="39"/>
        <end position="48"/>
    </location>
</feature>
<keyword evidence="2" id="KW-1185">Reference proteome</keyword>
<proteinExistence type="predicted"/>